<keyword evidence="5" id="KW-1185">Reference proteome</keyword>
<proteinExistence type="predicted"/>
<sequence length="188" mass="20803">MSANAAPRTPRISPIEVDALTPEQKSRMGGWDELHFNRVLMHNPRLFDAFLPLLTKVVAQSELPPHDRQVLILRTCALTGEVYEAAHHVLISHATGLSDDEIRAARTGVGLSPIHDLLAGAAGELVRDFTISDRTWKALAEHYSAAELMEIVALVGTYTTMAMLTRALDIQLEDTETMKSFTALRQYV</sequence>
<gene>
    <name evidence="3" type="ORF">BST20_06500</name>
    <name evidence="2" type="ORF">MBRA_56990</name>
</gene>
<dbReference type="EMBL" id="MVHM01000002">
    <property type="protein sequence ID" value="ORA40213.1"/>
    <property type="molecule type" value="Genomic_DNA"/>
</dbReference>
<dbReference type="OrthoDB" id="4704294at2"/>
<dbReference type="Pfam" id="PF02627">
    <property type="entry name" value="CMD"/>
    <property type="match status" value="1"/>
</dbReference>
<accession>A0A7I7WDI6</accession>
<dbReference type="RefSeq" id="WP_083130596.1">
    <property type="nucleotide sequence ID" value="NZ_AP022607.1"/>
</dbReference>
<dbReference type="Proteomes" id="UP000467379">
    <property type="component" value="Plasmid pJCM12687"/>
</dbReference>
<dbReference type="EMBL" id="AP022607">
    <property type="protein sequence ID" value="BBZ15504.1"/>
    <property type="molecule type" value="Genomic_DNA"/>
</dbReference>
<evidence type="ECO:0000313" key="3">
    <source>
        <dbReference type="EMBL" id="ORA40213.1"/>
    </source>
</evidence>
<evidence type="ECO:0000313" key="2">
    <source>
        <dbReference type="EMBL" id="BBZ15504.1"/>
    </source>
</evidence>
<reference evidence="3 4" key="1">
    <citation type="submission" date="2016-12" db="EMBL/GenBank/DDBJ databases">
        <title>The new phylogeny of genus Mycobacterium.</title>
        <authorList>
            <person name="Tortoli E."/>
            <person name="Trovato A."/>
            <person name="Cirillo D.M."/>
        </authorList>
    </citation>
    <scope>NUCLEOTIDE SEQUENCE [LARGE SCALE GENOMIC DNA]</scope>
    <source>
        <strain evidence="3 4">DSM 44624</strain>
    </source>
</reference>
<reference evidence="2" key="3">
    <citation type="submission" date="2020-02" db="EMBL/GenBank/DDBJ databases">
        <authorList>
            <person name="Matsumoto Y."/>
            <person name="Kinjo T."/>
            <person name="Motooka D."/>
            <person name="Nabeya D."/>
            <person name="Jung N."/>
            <person name="Uechi K."/>
            <person name="Horii T."/>
            <person name="Iida T."/>
            <person name="Fujita J."/>
            <person name="Nakamura S."/>
        </authorList>
    </citation>
    <scope>NUCLEOTIDE SEQUENCE</scope>
    <source>
        <strain evidence="2">JCM 12687</strain>
        <plasmid evidence="2">pJCM12687</plasmid>
    </source>
</reference>
<evidence type="ECO:0000313" key="4">
    <source>
        <dbReference type="Proteomes" id="UP000192441"/>
    </source>
</evidence>
<dbReference type="GO" id="GO:0051920">
    <property type="term" value="F:peroxiredoxin activity"/>
    <property type="evidence" value="ECO:0007669"/>
    <property type="project" value="InterPro"/>
</dbReference>
<protein>
    <recommendedName>
        <fullName evidence="1">Carboxymuconolactone decarboxylase-like domain-containing protein</fullName>
    </recommendedName>
</protein>
<dbReference type="Proteomes" id="UP000192441">
    <property type="component" value="Unassembled WGS sequence"/>
</dbReference>
<dbReference type="InterPro" id="IPR029032">
    <property type="entry name" value="AhpD-like"/>
</dbReference>
<geneLocation type="plasmid" evidence="2 5">
    <name>pJCM12687</name>
</geneLocation>
<dbReference type="InterPro" id="IPR003779">
    <property type="entry name" value="CMD-like"/>
</dbReference>
<dbReference type="PANTHER" id="PTHR34846">
    <property type="entry name" value="4-CARBOXYMUCONOLACTONE DECARBOXYLASE FAMILY PROTEIN (AFU_ORTHOLOGUE AFUA_6G11590)"/>
    <property type="match status" value="1"/>
</dbReference>
<dbReference type="AlphaFoldDB" id="A0A7I7WDI6"/>
<organism evidence="3 4">
    <name type="scientific">Mycobacterium branderi</name>
    <dbReference type="NCBI Taxonomy" id="43348"/>
    <lineage>
        <taxon>Bacteria</taxon>
        <taxon>Bacillati</taxon>
        <taxon>Actinomycetota</taxon>
        <taxon>Actinomycetes</taxon>
        <taxon>Mycobacteriales</taxon>
        <taxon>Mycobacteriaceae</taxon>
        <taxon>Mycobacterium</taxon>
    </lineage>
</organism>
<keyword evidence="2" id="KW-0614">Plasmid</keyword>
<feature type="domain" description="Carboxymuconolactone decarboxylase-like" evidence="1">
    <location>
        <begin position="44"/>
        <end position="107"/>
    </location>
</feature>
<dbReference type="PANTHER" id="PTHR34846:SF5">
    <property type="entry name" value="CARBOXYMUCONOLACTONE DECARBOXYLASE-LIKE DOMAIN-CONTAINING PROTEIN"/>
    <property type="match status" value="1"/>
</dbReference>
<name>A0A7I7WDI6_9MYCO</name>
<evidence type="ECO:0000259" key="1">
    <source>
        <dbReference type="Pfam" id="PF02627"/>
    </source>
</evidence>
<reference evidence="2 5" key="2">
    <citation type="journal article" date="2019" name="Emerg. Microbes Infect.">
        <title>Comprehensive subspecies identification of 175 nontuberculous mycobacteria species based on 7547 genomic profiles.</title>
        <authorList>
            <person name="Matsumoto Y."/>
            <person name="Kinjo T."/>
            <person name="Motooka D."/>
            <person name="Nabeya D."/>
            <person name="Jung N."/>
            <person name="Uechi K."/>
            <person name="Horii T."/>
            <person name="Iida T."/>
            <person name="Fujita J."/>
            <person name="Nakamura S."/>
        </authorList>
    </citation>
    <scope>NUCLEOTIDE SEQUENCE [LARGE SCALE GENOMIC DNA]</scope>
    <source>
        <strain evidence="2 5">JCM 12687</strain>
        <plasmid evidence="2">pJCM12687</plasmid>
    </source>
</reference>
<dbReference type="SUPFAM" id="SSF69118">
    <property type="entry name" value="AhpD-like"/>
    <property type="match status" value="1"/>
</dbReference>
<evidence type="ECO:0000313" key="5">
    <source>
        <dbReference type="Proteomes" id="UP000467379"/>
    </source>
</evidence>
<dbReference type="Gene3D" id="1.20.1290.10">
    <property type="entry name" value="AhpD-like"/>
    <property type="match status" value="1"/>
</dbReference>